<organism evidence="1 2">
    <name type="scientific">Scortum barcoo</name>
    <name type="common">barcoo grunter</name>
    <dbReference type="NCBI Taxonomy" id="214431"/>
    <lineage>
        <taxon>Eukaryota</taxon>
        <taxon>Metazoa</taxon>
        <taxon>Chordata</taxon>
        <taxon>Craniata</taxon>
        <taxon>Vertebrata</taxon>
        <taxon>Euteleostomi</taxon>
        <taxon>Actinopterygii</taxon>
        <taxon>Neopterygii</taxon>
        <taxon>Teleostei</taxon>
        <taxon>Neoteleostei</taxon>
        <taxon>Acanthomorphata</taxon>
        <taxon>Eupercaria</taxon>
        <taxon>Centrarchiformes</taxon>
        <taxon>Terapontoidei</taxon>
        <taxon>Terapontidae</taxon>
        <taxon>Scortum</taxon>
    </lineage>
</organism>
<dbReference type="Proteomes" id="UP000831701">
    <property type="component" value="Chromosome 8"/>
</dbReference>
<dbReference type="EMBL" id="CM041538">
    <property type="protein sequence ID" value="KAI3368882.1"/>
    <property type="molecule type" value="Genomic_DNA"/>
</dbReference>
<accession>A0ACB8WM36</accession>
<keyword evidence="2" id="KW-1185">Reference proteome</keyword>
<sequence length="729" mass="80276">MDCLAGIMQALHKFLLFHVLTCVGQNAHGGEIINGKIVPENSMQYMVSLQNYRGQHMCGGFLISKDFVLTAAHCDQWKPKHVILGTHNLRKVGNAKIGIEKKYKYQFHLQRYLNDIMLLKLSSEVQMDNSIQTISLPSSDRNIRENKICHVAGWGSVTTGHGPTINELRAVDVSVINRQVCKTEWGRLPRNVICAGGYATNKGFCQGDSGGPLVCNGTAVGIVSFNNNSNCNYPNAPNVYTDISKFLPWIKSIVKGIAEKIRKACVSGIAYGVKAPKNSMQYMVSLQNDKGQHICGGFLISKDFVVTAANCDMGLTRVVFGTHNLKMVDTANIRDIEEKYKHPFYEPAKYVFDIMILKLSREVQLDNSVQTIPLSDSAIYATDNVICHVAGWGLTETIPHQIVNELRVVDVSVINLGVCQIQWGHLPHSVICTGGYDTYKGFCQGDSGGPLVCSGRAVGIMSFNNQDANCDYPDKPNVYTDIGLCKWDIDLMGFSFAAHGGEIIHGQIVAENSMLYMASLQTDSGHECGGFLVNENFVITAAHCDANLKWVVLGAHNLRNADRTVRTIQMKCKHLKYENVATGNDLMLLKLSKKVHLGSRIQAIELPDSTKSVKENDICRVAGWGFTETSRHRAVHELRAVNVSVINLQVCQREWPGLPANVICAGGYDTKKGFCQGDSGGPLVCNGKAVGVVSFNKNANCNYPDVPNVYTDISKSILWIKKILKQNHC</sequence>
<evidence type="ECO:0000313" key="1">
    <source>
        <dbReference type="EMBL" id="KAI3368882.1"/>
    </source>
</evidence>
<evidence type="ECO:0000313" key="2">
    <source>
        <dbReference type="Proteomes" id="UP000831701"/>
    </source>
</evidence>
<proteinExistence type="predicted"/>
<name>A0ACB8WM36_9TELE</name>
<gene>
    <name evidence="1" type="ORF">L3Q82_025863</name>
</gene>
<protein>
    <submittedName>
        <fullName evidence="1">Uncharacterized protein</fullName>
    </submittedName>
</protein>
<comment type="caution">
    <text evidence="1">The sequence shown here is derived from an EMBL/GenBank/DDBJ whole genome shotgun (WGS) entry which is preliminary data.</text>
</comment>
<reference evidence="1" key="1">
    <citation type="submission" date="2022-04" db="EMBL/GenBank/DDBJ databases">
        <title>Jade perch genome.</title>
        <authorList>
            <person name="Chao B."/>
        </authorList>
    </citation>
    <scope>NUCLEOTIDE SEQUENCE</scope>
    <source>
        <strain evidence="1">CB-2022</strain>
    </source>
</reference>